<dbReference type="Gene3D" id="3.30.565.10">
    <property type="entry name" value="Histidine kinase-like ATPase, C-terminal domain"/>
    <property type="match status" value="1"/>
</dbReference>
<dbReference type="SUPFAM" id="SSF47384">
    <property type="entry name" value="Homodimeric domain of signal transducing histidine kinase"/>
    <property type="match status" value="1"/>
</dbReference>
<keyword evidence="10" id="KW-0472">Membrane</keyword>
<keyword evidence="7" id="KW-0418">Kinase</keyword>
<organism evidence="13 14">
    <name type="scientific">Actinoallomurus spadix</name>
    <dbReference type="NCBI Taxonomy" id="79912"/>
    <lineage>
        <taxon>Bacteria</taxon>
        <taxon>Bacillati</taxon>
        <taxon>Actinomycetota</taxon>
        <taxon>Actinomycetes</taxon>
        <taxon>Streptosporangiales</taxon>
        <taxon>Thermomonosporaceae</taxon>
        <taxon>Actinoallomurus</taxon>
    </lineage>
</organism>
<dbReference type="RefSeq" id="WP_252808442.1">
    <property type="nucleotide sequence ID" value="NZ_BAAABM010000037.1"/>
</dbReference>
<dbReference type="InterPro" id="IPR003594">
    <property type="entry name" value="HATPase_dom"/>
</dbReference>
<dbReference type="PRINTS" id="PR00344">
    <property type="entry name" value="BCTRLSENSOR"/>
</dbReference>
<dbReference type="Proteomes" id="UP001501822">
    <property type="component" value="Unassembled WGS sequence"/>
</dbReference>
<dbReference type="EMBL" id="BAAABM010000037">
    <property type="protein sequence ID" value="GAA0345774.1"/>
    <property type="molecule type" value="Genomic_DNA"/>
</dbReference>
<dbReference type="Pfam" id="PF00672">
    <property type="entry name" value="HAMP"/>
    <property type="match status" value="1"/>
</dbReference>
<feature type="transmembrane region" description="Helical" evidence="10">
    <location>
        <begin position="19"/>
        <end position="39"/>
    </location>
</feature>
<dbReference type="InterPro" id="IPR036097">
    <property type="entry name" value="HisK_dim/P_sf"/>
</dbReference>
<dbReference type="Gene3D" id="1.10.287.130">
    <property type="match status" value="1"/>
</dbReference>
<evidence type="ECO:0000259" key="11">
    <source>
        <dbReference type="PROSITE" id="PS50109"/>
    </source>
</evidence>
<reference evidence="13 14" key="1">
    <citation type="journal article" date="2019" name="Int. J. Syst. Evol. Microbiol.">
        <title>The Global Catalogue of Microorganisms (GCM) 10K type strain sequencing project: providing services to taxonomists for standard genome sequencing and annotation.</title>
        <authorList>
            <consortium name="The Broad Institute Genomics Platform"/>
            <consortium name="The Broad Institute Genome Sequencing Center for Infectious Disease"/>
            <person name="Wu L."/>
            <person name="Ma J."/>
        </authorList>
    </citation>
    <scope>NUCLEOTIDE SEQUENCE [LARGE SCALE GENOMIC DNA]</scope>
    <source>
        <strain evidence="13 14">JCM 3146</strain>
    </source>
</reference>
<dbReference type="PANTHER" id="PTHR43711">
    <property type="entry name" value="TWO-COMPONENT HISTIDINE KINASE"/>
    <property type="match status" value="1"/>
</dbReference>
<evidence type="ECO:0000256" key="2">
    <source>
        <dbReference type="ARBA" id="ARBA00004236"/>
    </source>
</evidence>
<dbReference type="PANTHER" id="PTHR43711:SF1">
    <property type="entry name" value="HISTIDINE KINASE 1"/>
    <property type="match status" value="1"/>
</dbReference>
<comment type="subcellular location">
    <subcellularLocation>
        <location evidence="2">Cell membrane</location>
    </subcellularLocation>
</comment>
<dbReference type="SUPFAM" id="SSF55874">
    <property type="entry name" value="ATPase domain of HSP90 chaperone/DNA topoisomerase II/histidine kinase"/>
    <property type="match status" value="1"/>
</dbReference>
<evidence type="ECO:0000256" key="1">
    <source>
        <dbReference type="ARBA" id="ARBA00000085"/>
    </source>
</evidence>
<evidence type="ECO:0000259" key="12">
    <source>
        <dbReference type="PROSITE" id="PS50885"/>
    </source>
</evidence>
<evidence type="ECO:0000256" key="6">
    <source>
        <dbReference type="ARBA" id="ARBA00022692"/>
    </source>
</evidence>
<dbReference type="InterPro" id="IPR003660">
    <property type="entry name" value="HAMP_dom"/>
</dbReference>
<dbReference type="Gene3D" id="6.10.340.10">
    <property type="match status" value="1"/>
</dbReference>
<dbReference type="SUPFAM" id="SSF158472">
    <property type="entry name" value="HAMP domain-like"/>
    <property type="match status" value="1"/>
</dbReference>
<feature type="domain" description="Histidine kinase" evidence="11">
    <location>
        <begin position="383"/>
        <end position="590"/>
    </location>
</feature>
<feature type="transmembrane region" description="Helical" evidence="10">
    <location>
        <begin position="303"/>
        <end position="327"/>
    </location>
</feature>
<dbReference type="PROSITE" id="PS50885">
    <property type="entry name" value="HAMP"/>
    <property type="match status" value="1"/>
</dbReference>
<sequence>MAGTPATEPRWRGGLRVRLLAGTVLVAICSIGATAWLSVQSATGTIKAEQGQNRAAVARIYDGVLAYAATHPSWADVAPVLADLSRRTGMRIGLTAGNRVPIAGAFGPDDPPLPATPTAVADPLAVDVTLSPAVPDDRIDPRAVGPFRLRAGEHDALRRTADAEVACMRAAGQQAAVAETPGGRPYVRSNAAPAPHCDRMPRGDAVVTPTRTEATALGILNDYLADCLKGHSVRPYQAVLTATGRLTFIVATESRQTFFECLGSSRRAVLEPYVAPAALLFISAPAGDARSPAGLPAAGTTRIVGAALAVLVLTVGVSVLLAGRVLLPLRALTAATQRMRGGDRTARAEVRAKWEIAELAAAFNEMSEHLARTEQQRKDLVSDVSHELRTPLGNIRGWLIAAQDGVADLDPELLASLLEETLVLQHLVDDLQELASADAGRLSLHPEPMDAGELLAQVAAAHPARLTVETSGDLQLDADPVRLRQAVGNLVVNAVRHTPPDGRITLHGHRDGDAIVLAVRDTGSGIAPEDLPYVFERFWRADKSRSRVTGGRGLGLAIVRQLVEAHGGTVTVDSELGAGTTFTVRLPATREGTARRP</sequence>
<dbReference type="CDD" id="cd06225">
    <property type="entry name" value="HAMP"/>
    <property type="match status" value="1"/>
</dbReference>
<keyword evidence="5" id="KW-0808">Transferase</keyword>
<evidence type="ECO:0000256" key="9">
    <source>
        <dbReference type="ARBA" id="ARBA00023012"/>
    </source>
</evidence>
<dbReference type="GO" id="GO:0005524">
    <property type="term" value="F:ATP binding"/>
    <property type="evidence" value="ECO:0007669"/>
    <property type="project" value="UniProtKB-KW"/>
</dbReference>
<dbReference type="PROSITE" id="PS50109">
    <property type="entry name" value="HIS_KIN"/>
    <property type="match status" value="1"/>
</dbReference>
<keyword evidence="14" id="KW-1185">Reference proteome</keyword>
<feature type="domain" description="HAMP" evidence="12">
    <location>
        <begin position="323"/>
        <end position="375"/>
    </location>
</feature>
<dbReference type="CDD" id="cd00082">
    <property type="entry name" value="HisKA"/>
    <property type="match status" value="1"/>
</dbReference>
<name>A0ABN0WSX5_9ACTN</name>
<evidence type="ECO:0000256" key="5">
    <source>
        <dbReference type="ARBA" id="ARBA00022679"/>
    </source>
</evidence>
<protein>
    <recommendedName>
        <fullName evidence="3">histidine kinase</fullName>
        <ecNumber evidence="3">2.7.13.3</ecNumber>
    </recommendedName>
</protein>
<dbReference type="CDD" id="cd00075">
    <property type="entry name" value="HATPase"/>
    <property type="match status" value="1"/>
</dbReference>
<keyword evidence="13" id="KW-0547">Nucleotide-binding</keyword>
<dbReference type="SMART" id="SM00388">
    <property type="entry name" value="HisKA"/>
    <property type="match status" value="1"/>
</dbReference>
<dbReference type="InterPro" id="IPR003661">
    <property type="entry name" value="HisK_dim/P_dom"/>
</dbReference>
<evidence type="ECO:0000256" key="4">
    <source>
        <dbReference type="ARBA" id="ARBA00022553"/>
    </source>
</evidence>
<keyword evidence="9" id="KW-0902">Two-component regulatory system</keyword>
<gene>
    <name evidence="13" type="ORF">GCM10010151_39200</name>
</gene>
<comment type="catalytic activity">
    <reaction evidence="1">
        <text>ATP + protein L-histidine = ADP + protein N-phospho-L-histidine.</text>
        <dbReference type="EC" id="2.7.13.3"/>
    </reaction>
</comment>
<evidence type="ECO:0000256" key="3">
    <source>
        <dbReference type="ARBA" id="ARBA00012438"/>
    </source>
</evidence>
<dbReference type="SMART" id="SM00387">
    <property type="entry name" value="HATPase_c"/>
    <property type="match status" value="1"/>
</dbReference>
<dbReference type="Pfam" id="PF02518">
    <property type="entry name" value="HATPase_c"/>
    <property type="match status" value="1"/>
</dbReference>
<dbReference type="InterPro" id="IPR050736">
    <property type="entry name" value="Sensor_HK_Regulatory"/>
</dbReference>
<evidence type="ECO:0000256" key="8">
    <source>
        <dbReference type="ARBA" id="ARBA00022989"/>
    </source>
</evidence>
<proteinExistence type="predicted"/>
<dbReference type="EC" id="2.7.13.3" evidence="3"/>
<dbReference type="Pfam" id="PF00512">
    <property type="entry name" value="HisKA"/>
    <property type="match status" value="1"/>
</dbReference>
<keyword evidence="4" id="KW-0597">Phosphoprotein</keyword>
<evidence type="ECO:0000256" key="10">
    <source>
        <dbReference type="SAM" id="Phobius"/>
    </source>
</evidence>
<comment type="caution">
    <text evidence="13">The sequence shown here is derived from an EMBL/GenBank/DDBJ whole genome shotgun (WGS) entry which is preliminary data.</text>
</comment>
<evidence type="ECO:0000313" key="13">
    <source>
        <dbReference type="EMBL" id="GAA0345774.1"/>
    </source>
</evidence>
<evidence type="ECO:0000313" key="14">
    <source>
        <dbReference type="Proteomes" id="UP001501822"/>
    </source>
</evidence>
<keyword evidence="13" id="KW-0067">ATP-binding</keyword>
<dbReference type="SMART" id="SM00304">
    <property type="entry name" value="HAMP"/>
    <property type="match status" value="1"/>
</dbReference>
<dbReference type="InterPro" id="IPR036890">
    <property type="entry name" value="HATPase_C_sf"/>
</dbReference>
<keyword evidence="6 10" id="KW-0812">Transmembrane</keyword>
<keyword evidence="8 10" id="KW-1133">Transmembrane helix</keyword>
<accession>A0ABN0WSX5</accession>
<dbReference type="InterPro" id="IPR004358">
    <property type="entry name" value="Sig_transdc_His_kin-like_C"/>
</dbReference>
<evidence type="ECO:0000256" key="7">
    <source>
        <dbReference type="ARBA" id="ARBA00022777"/>
    </source>
</evidence>
<dbReference type="InterPro" id="IPR005467">
    <property type="entry name" value="His_kinase_dom"/>
</dbReference>